<evidence type="ECO:0000256" key="2">
    <source>
        <dbReference type="ARBA" id="ARBA00005751"/>
    </source>
</evidence>
<feature type="transmembrane region" description="Helical" evidence="10">
    <location>
        <begin position="211"/>
        <end position="235"/>
    </location>
</feature>
<keyword evidence="10" id="KW-1003">Cell membrane</keyword>
<feature type="transmembrane region" description="Helical" evidence="10">
    <location>
        <begin position="309"/>
        <end position="330"/>
    </location>
</feature>
<feature type="transmembrane region" description="Helical" evidence="10">
    <location>
        <begin position="67"/>
        <end position="87"/>
    </location>
</feature>
<evidence type="ECO:0000256" key="4">
    <source>
        <dbReference type="ARBA" id="ARBA00022692"/>
    </source>
</evidence>
<dbReference type="InterPro" id="IPR023201">
    <property type="entry name" value="SecY_dom_sf"/>
</dbReference>
<feature type="transmembrane region" description="Helical" evidence="10">
    <location>
        <begin position="148"/>
        <end position="167"/>
    </location>
</feature>
<dbReference type="PANTHER" id="PTHR10906">
    <property type="entry name" value="SECY/SEC61-ALPHA FAMILY MEMBER"/>
    <property type="match status" value="1"/>
</dbReference>
<evidence type="ECO:0000313" key="12">
    <source>
        <dbReference type="EMBL" id="KRL36900.1"/>
    </source>
</evidence>
<dbReference type="GO" id="GO:0065002">
    <property type="term" value="P:intracellular protein transmembrane transport"/>
    <property type="evidence" value="ECO:0007669"/>
    <property type="project" value="UniProtKB-UniRule"/>
</dbReference>
<keyword evidence="13" id="KW-1185">Reference proteome</keyword>
<keyword evidence="3 10" id="KW-0813">Transport</keyword>
<dbReference type="PIRSF" id="PIRSF004557">
    <property type="entry name" value="SecY"/>
    <property type="match status" value="1"/>
</dbReference>
<reference evidence="12 13" key="1">
    <citation type="journal article" date="2015" name="Genome Announc.">
        <title>Expanding the biotechnology potential of lactobacilli through comparative genomics of 213 strains and associated genera.</title>
        <authorList>
            <person name="Sun Z."/>
            <person name="Harris H.M."/>
            <person name="McCann A."/>
            <person name="Guo C."/>
            <person name="Argimon S."/>
            <person name="Zhang W."/>
            <person name="Yang X."/>
            <person name="Jeffery I.B."/>
            <person name="Cooney J.C."/>
            <person name="Kagawa T.F."/>
            <person name="Liu W."/>
            <person name="Song Y."/>
            <person name="Salvetti E."/>
            <person name="Wrobel A."/>
            <person name="Rasinkangas P."/>
            <person name="Parkhill J."/>
            <person name="Rea M.C."/>
            <person name="O'Sullivan O."/>
            <person name="Ritari J."/>
            <person name="Douillard F.P."/>
            <person name="Paul Ross R."/>
            <person name="Yang R."/>
            <person name="Briner A.E."/>
            <person name="Felis G.E."/>
            <person name="de Vos W.M."/>
            <person name="Barrangou R."/>
            <person name="Klaenhammer T.R."/>
            <person name="Caufield P.W."/>
            <person name="Cui Y."/>
            <person name="Zhang H."/>
            <person name="O'Toole P.W."/>
        </authorList>
    </citation>
    <scope>NUCLEOTIDE SEQUENCE [LARGE SCALE GENOMIC DNA]</scope>
    <source>
        <strain evidence="12 13">DSM 19971</strain>
    </source>
</reference>
<dbReference type="Proteomes" id="UP000051155">
    <property type="component" value="Unassembled WGS sequence"/>
</dbReference>
<feature type="transmembrane region" description="Helical" evidence="10">
    <location>
        <begin position="364"/>
        <end position="390"/>
    </location>
</feature>
<evidence type="ECO:0000256" key="6">
    <source>
        <dbReference type="ARBA" id="ARBA00022989"/>
    </source>
</evidence>
<comment type="caution">
    <text evidence="12">The sequence shown here is derived from an EMBL/GenBank/DDBJ whole genome shotgun (WGS) entry which is preliminary data.</text>
</comment>
<dbReference type="OrthoDB" id="9809248at2"/>
<dbReference type="SUPFAM" id="SSF103491">
    <property type="entry name" value="Preprotein translocase SecY subunit"/>
    <property type="match status" value="1"/>
</dbReference>
<dbReference type="AlphaFoldDB" id="A0A0R1Q276"/>
<evidence type="ECO:0000256" key="10">
    <source>
        <dbReference type="HAMAP-Rule" id="MF_01465"/>
    </source>
</evidence>
<organism evidence="12 13">
    <name type="scientific">Liquorilactobacillus uvarum DSM 19971</name>
    <dbReference type="NCBI Taxonomy" id="1423812"/>
    <lineage>
        <taxon>Bacteria</taxon>
        <taxon>Bacillati</taxon>
        <taxon>Bacillota</taxon>
        <taxon>Bacilli</taxon>
        <taxon>Lactobacillales</taxon>
        <taxon>Lactobacillaceae</taxon>
        <taxon>Liquorilactobacillus</taxon>
    </lineage>
</organism>
<feature type="transmembrane region" description="Helical" evidence="10">
    <location>
        <begin position="174"/>
        <end position="191"/>
    </location>
</feature>
<dbReference type="HAMAP" id="MF_01465">
    <property type="entry name" value="SecY"/>
    <property type="match status" value="1"/>
</dbReference>
<protein>
    <recommendedName>
        <fullName evidence="9 10">Protein translocase subunit SecY</fullName>
    </recommendedName>
</protein>
<dbReference type="PATRIC" id="fig|1423812.3.peg.877"/>
<feature type="transmembrane region" description="Helical" evidence="10">
    <location>
        <begin position="396"/>
        <end position="414"/>
    </location>
</feature>
<dbReference type="FunFam" id="1.10.3370.10:FF:000001">
    <property type="entry name" value="Preprotein translocase subunit SecY"/>
    <property type="match status" value="1"/>
</dbReference>
<dbReference type="Gene3D" id="1.10.3370.10">
    <property type="entry name" value="SecY subunit domain"/>
    <property type="match status" value="1"/>
</dbReference>
<evidence type="ECO:0000256" key="8">
    <source>
        <dbReference type="ARBA" id="ARBA00023136"/>
    </source>
</evidence>
<dbReference type="PROSITE" id="PS00755">
    <property type="entry name" value="SECY_1"/>
    <property type="match status" value="1"/>
</dbReference>
<evidence type="ECO:0000256" key="7">
    <source>
        <dbReference type="ARBA" id="ARBA00023010"/>
    </source>
</evidence>
<keyword evidence="8 10" id="KW-0472">Membrane</keyword>
<comment type="subcellular location">
    <subcellularLocation>
        <location evidence="10">Cell membrane</location>
        <topology evidence="10">Multi-pass membrane protein</topology>
    </subcellularLocation>
    <subcellularLocation>
        <location evidence="1">Membrane</location>
        <topology evidence="1">Multi-pass membrane protein</topology>
    </subcellularLocation>
</comment>
<evidence type="ECO:0000256" key="11">
    <source>
        <dbReference type="RuleBase" id="RU004349"/>
    </source>
</evidence>
<keyword evidence="5 10" id="KW-0653">Protein transport</keyword>
<keyword evidence="4 10" id="KW-0812">Transmembrane</keyword>
<evidence type="ECO:0000256" key="1">
    <source>
        <dbReference type="ARBA" id="ARBA00004141"/>
    </source>
</evidence>
<dbReference type="RefSeq" id="WP_057737864.1">
    <property type="nucleotide sequence ID" value="NZ_AZEG01000019.1"/>
</dbReference>
<comment type="subunit">
    <text evidence="10">Component of the Sec protein translocase complex. Heterotrimer consisting of SecY, SecE and SecG subunits. The heterotrimers can form oligomers, although 1 heterotrimer is thought to be able to translocate proteins. Interacts with the ribosome. Interacts with SecDF, and other proteins may be involved. Interacts with SecA.</text>
</comment>
<feature type="transmembrane region" description="Helical" evidence="10">
    <location>
        <begin position="115"/>
        <end position="136"/>
    </location>
</feature>
<dbReference type="NCBIfam" id="TIGR00967">
    <property type="entry name" value="3a0501s007"/>
    <property type="match status" value="1"/>
</dbReference>
<sequence>MLKTMKNALAVKDIREKILFTLGVLIVFRLGTYITVPGINAKALDSVASSGLVSILNTFSGGGLTNYSILAMGVSPYITAQIVVQLLQMDIVPRFVEWSKQGEVGRRKLNQATRYLTIVLAFVQSIGITAGFNALSSLNLVNNPGMETYFSIGLILTGGSMFTTWLGDMITDRGFGNGISMIIMAGILARVPTGVQQIYTEQFLDASSSDYWKGILFVAILIIAVLVIVAFVTYVQQANYKIPIQYTRRLAGATESSYLPLKINVAGVIPVIFASSFIATPQTILMAFTQNHSEDTWYRVMTNIFNMQATGGMILYTVLIVLFTFFYAFVQVNPEKLSENLQKQGSYIPSVWPGKETEKYVSRLLMRLSSVGSIFLGLVSLIPLVASNIWGLDESIGLGGTSLLIVVGVALESIRQLKGMMMKREYVGFIR</sequence>
<dbReference type="InterPro" id="IPR026593">
    <property type="entry name" value="SecY"/>
</dbReference>
<keyword evidence="7 10" id="KW-0811">Translocation</keyword>
<name>A0A0R1Q276_9LACO</name>
<feature type="transmembrane region" description="Helical" evidence="10">
    <location>
        <begin position="265"/>
        <end position="289"/>
    </location>
</feature>
<keyword evidence="6 10" id="KW-1133">Transmembrane helix</keyword>
<dbReference type="PRINTS" id="PR00303">
    <property type="entry name" value="SECYTRNLCASE"/>
</dbReference>
<dbReference type="STRING" id="1423812.FD20_GL000814"/>
<feature type="transmembrane region" description="Helical" evidence="10">
    <location>
        <begin position="18"/>
        <end position="36"/>
    </location>
</feature>
<dbReference type="GO" id="GO:0005886">
    <property type="term" value="C:plasma membrane"/>
    <property type="evidence" value="ECO:0007669"/>
    <property type="project" value="UniProtKB-SubCell"/>
</dbReference>
<dbReference type="Pfam" id="PF00344">
    <property type="entry name" value="SecY"/>
    <property type="match status" value="1"/>
</dbReference>
<evidence type="ECO:0000256" key="5">
    <source>
        <dbReference type="ARBA" id="ARBA00022927"/>
    </source>
</evidence>
<gene>
    <name evidence="10" type="primary">secY</name>
    <name evidence="12" type="ORF">FD20_GL000814</name>
</gene>
<accession>A0A0R1Q276</accession>
<evidence type="ECO:0000256" key="9">
    <source>
        <dbReference type="ARBA" id="ARBA00039733"/>
    </source>
</evidence>
<proteinExistence type="inferred from homology"/>
<comment type="similarity">
    <text evidence="2 10 11">Belongs to the SecY/SEC61-alpha family.</text>
</comment>
<evidence type="ECO:0000313" key="13">
    <source>
        <dbReference type="Proteomes" id="UP000051155"/>
    </source>
</evidence>
<comment type="function">
    <text evidence="10">The central subunit of the protein translocation channel SecYEG. Consists of two halves formed by TMs 1-5 and 6-10. These two domains form a lateral gate at the front which open onto the bilayer between TMs 2 and 7, and are clamped together by SecE at the back. The channel is closed by both a pore ring composed of hydrophobic SecY resides and a short helix (helix 2A) on the extracellular side of the membrane which forms a plug. The plug probably moves laterally to allow the channel to open. The ring and the pore may move independently.</text>
</comment>
<dbReference type="InterPro" id="IPR030659">
    <property type="entry name" value="SecY_CS"/>
</dbReference>
<dbReference type="EMBL" id="AZEG01000019">
    <property type="protein sequence ID" value="KRL36900.1"/>
    <property type="molecule type" value="Genomic_DNA"/>
</dbReference>
<evidence type="ECO:0000256" key="3">
    <source>
        <dbReference type="ARBA" id="ARBA00022448"/>
    </source>
</evidence>
<dbReference type="InterPro" id="IPR002208">
    <property type="entry name" value="SecY/SEC61-alpha"/>
</dbReference>
<dbReference type="GO" id="GO:0043952">
    <property type="term" value="P:protein transport by the Sec complex"/>
    <property type="evidence" value="ECO:0007669"/>
    <property type="project" value="UniProtKB-UniRule"/>
</dbReference>
<dbReference type="GO" id="GO:0006605">
    <property type="term" value="P:protein targeting"/>
    <property type="evidence" value="ECO:0007669"/>
    <property type="project" value="UniProtKB-UniRule"/>
</dbReference>